<keyword evidence="1" id="KW-1133">Transmembrane helix</keyword>
<dbReference type="RefSeq" id="WP_089357243.1">
    <property type="nucleotide sequence ID" value="NZ_FZPD01000004.1"/>
</dbReference>
<evidence type="ECO:0000313" key="2">
    <source>
        <dbReference type="EMBL" id="SNT15321.1"/>
    </source>
</evidence>
<dbReference type="OrthoDB" id="948161at2"/>
<keyword evidence="1" id="KW-0472">Membrane</keyword>
<name>A0A239KBA1_EKHLU</name>
<evidence type="ECO:0000256" key="1">
    <source>
        <dbReference type="SAM" id="Phobius"/>
    </source>
</evidence>
<evidence type="ECO:0000313" key="3">
    <source>
        <dbReference type="Proteomes" id="UP000198393"/>
    </source>
</evidence>
<keyword evidence="3" id="KW-1185">Reference proteome</keyword>
<feature type="transmembrane region" description="Helical" evidence="1">
    <location>
        <begin position="40"/>
        <end position="58"/>
    </location>
</feature>
<dbReference type="AlphaFoldDB" id="A0A239KBA1"/>
<organism evidence="2 3">
    <name type="scientific">Ekhidna lutea</name>
    <dbReference type="NCBI Taxonomy" id="447679"/>
    <lineage>
        <taxon>Bacteria</taxon>
        <taxon>Pseudomonadati</taxon>
        <taxon>Bacteroidota</taxon>
        <taxon>Cytophagia</taxon>
        <taxon>Cytophagales</taxon>
        <taxon>Reichenbachiellaceae</taxon>
        <taxon>Ekhidna</taxon>
    </lineage>
</organism>
<dbReference type="EMBL" id="FZPD01000004">
    <property type="protein sequence ID" value="SNT15321.1"/>
    <property type="molecule type" value="Genomic_DNA"/>
</dbReference>
<dbReference type="Proteomes" id="UP000198393">
    <property type="component" value="Unassembled WGS sequence"/>
</dbReference>
<accession>A0A239KBA1</accession>
<proteinExistence type="predicted"/>
<keyword evidence="1" id="KW-0812">Transmembrane</keyword>
<protein>
    <submittedName>
        <fullName evidence="2">Uncharacterized protein</fullName>
    </submittedName>
</protein>
<reference evidence="2 3" key="1">
    <citation type="submission" date="2017-06" db="EMBL/GenBank/DDBJ databases">
        <authorList>
            <person name="Kim H.J."/>
            <person name="Triplett B.A."/>
        </authorList>
    </citation>
    <scope>NUCLEOTIDE SEQUENCE [LARGE SCALE GENOMIC DNA]</scope>
    <source>
        <strain evidence="2 3">DSM 19307</strain>
    </source>
</reference>
<sequence length="226" mass="25425">MDHQNIDRLFREKLGQMEANPSPNAWSKVEKQIRPKKTPVVYWVAASVAIILTSWIVWPTNEASSFTPLASDVNHPIKQDLPEMVLPEIDKKDDVKTQQKRATSRPQTQFAVIEPNKTQVEIDKVPLEEVEPKTMVAEVEIEELPTIEKIEESATKPAFRAVKITYIASNQNQNTTSQKADSTGALKKFIAFAEKIDPGDMLADIKTAKDNLLNGGFKDKKDRNSL</sequence>
<gene>
    <name evidence="2" type="ORF">SAMN05421640_2541</name>
</gene>